<dbReference type="SUPFAM" id="SSF55729">
    <property type="entry name" value="Acyl-CoA N-acyltransferases (Nat)"/>
    <property type="match status" value="1"/>
</dbReference>
<comment type="similarity">
    <text evidence="1 4">Belongs to the acetyltransferase Eis family.</text>
</comment>
<dbReference type="InterPro" id="IPR016181">
    <property type="entry name" value="Acyl_CoA_acyltransferase"/>
</dbReference>
<dbReference type="CDD" id="cd04301">
    <property type="entry name" value="NAT_SF"/>
    <property type="match status" value="1"/>
</dbReference>
<dbReference type="PANTHER" id="PTHR37817">
    <property type="entry name" value="N-ACETYLTRANSFERASE EIS"/>
    <property type="match status" value="1"/>
</dbReference>
<evidence type="ECO:0000259" key="6">
    <source>
        <dbReference type="PROSITE" id="PS51186"/>
    </source>
</evidence>
<evidence type="ECO:0000313" key="7">
    <source>
        <dbReference type="EMBL" id="RZS61480.1"/>
    </source>
</evidence>
<keyword evidence="2 4" id="KW-0808">Transferase</keyword>
<dbReference type="Gene3D" id="3.30.1050.10">
    <property type="entry name" value="SCP2 sterol-binding domain"/>
    <property type="match status" value="1"/>
</dbReference>
<protein>
    <submittedName>
        <fullName evidence="7">Putative acetyltransferase</fullName>
    </submittedName>
</protein>
<gene>
    <name evidence="7" type="ORF">EV386_1782</name>
</gene>
<keyword evidence="3 4" id="KW-0012">Acyltransferase</keyword>
<feature type="binding site" evidence="4">
    <location>
        <begin position="118"/>
        <end position="120"/>
    </location>
    <ligand>
        <name>acetyl-CoA</name>
        <dbReference type="ChEBI" id="CHEBI:57288"/>
    </ligand>
</feature>
<dbReference type="InterPro" id="IPR051554">
    <property type="entry name" value="Acetyltransferase_Eis"/>
</dbReference>
<dbReference type="InterPro" id="IPR022902">
    <property type="entry name" value="NAcTrfase_Eis"/>
</dbReference>
<evidence type="ECO:0000256" key="3">
    <source>
        <dbReference type="ARBA" id="ARBA00023315"/>
    </source>
</evidence>
<dbReference type="NCBIfam" id="NF002367">
    <property type="entry name" value="PRK01346.1-4"/>
    <property type="match status" value="1"/>
</dbReference>
<feature type="domain" description="N-acetyltransferase" evidence="6">
    <location>
        <begin position="36"/>
        <end position="183"/>
    </location>
</feature>
<organism evidence="7 8">
    <name type="scientific">Xylanimonas ulmi</name>
    <dbReference type="NCBI Taxonomy" id="228973"/>
    <lineage>
        <taxon>Bacteria</taxon>
        <taxon>Bacillati</taxon>
        <taxon>Actinomycetota</taxon>
        <taxon>Actinomycetes</taxon>
        <taxon>Micrococcales</taxon>
        <taxon>Promicromonosporaceae</taxon>
        <taxon>Xylanimonas</taxon>
    </lineage>
</organism>
<sequence>MRSGAVASRGARRPGTIDVVTTERPPYTPHPLPDGYRFVPLDDRRWRDVVDLDTWVFPLGPSTDEHASEANPLTWERTVGIVGPDGGEAGLAAQHTSFPFSRFPVPGGRVPTAGLSWVGVHPQHRRRGLASAMIGHHFATCLDRGEALSVLYASEYPLYGRYGYGRGADDVRLRIPRGARLIDVPGADRHTVRLEHASQERHSGLVNAVHAAAGADVVSGLNRPGWAERETTPMQDLWWDDPEHLRGGFETRRIVIVELDGEPRGYATFRRKIVWDADGVQGPVQVGEAVALDAASARALWGVLLELDLAGEVLPYLLPADDAVLSLLADRRAARPRLVDNLWVRLVDVPAALAGRQYAADVDVVLGVRDRRVARNEGAWRVRGTAFGPATCEAADAPADLELDVRELASVYLGAGSLAALGAAGLVVERTPGALARASAAFGWPVAPGASWFF</sequence>
<evidence type="ECO:0000313" key="8">
    <source>
        <dbReference type="Proteomes" id="UP000293852"/>
    </source>
</evidence>
<dbReference type="Pfam" id="PF13527">
    <property type="entry name" value="Acetyltransf_9"/>
    <property type="match status" value="1"/>
</dbReference>
<evidence type="ECO:0000256" key="5">
    <source>
        <dbReference type="SAM" id="MobiDB-lite"/>
    </source>
</evidence>
<dbReference type="GO" id="GO:0034069">
    <property type="term" value="F:aminoglycoside N-acetyltransferase activity"/>
    <property type="evidence" value="ECO:0007669"/>
    <property type="project" value="TreeGrafter"/>
</dbReference>
<feature type="region of interest" description="Disordered" evidence="5">
    <location>
        <begin position="1"/>
        <end position="28"/>
    </location>
</feature>
<feature type="binding site" evidence="4">
    <location>
        <begin position="126"/>
        <end position="131"/>
    </location>
    <ligand>
        <name>acetyl-CoA</name>
        <dbReference type="ChEBI" id="CHEBI:57288"/>
    </ligand>
</feature>
<feature type="active site" description="Proton donor" evidence="4">
    <location>
        <position position="159"/>
    </location>
</feature>
<dbReference type="Proteomes" id="UP000293852">
    <property type="component" value="Unassembled WGS sequence"/>
</dbReference>
<dbReference type="Pfam" id="PF17668">
    <property type="entry name" value="Acetyltransf_17"/>
    <property type="match status" value="1"/>
</dbReference>
<evidence type="ECO:0000256" key="4">
    <source>
        <dbReference type="HAMAP-Rule" id="MF_01812"/>
    </source>
</evidence>
<evidence type="ECO:0000256" key="2">
    <source>
        <dbReference type="ARBA" id="ARBA00022679"/>
    </source>
</evidence>
<dbReference type="Gene3D" id="3.40.630.30">
    <property type="match status" value="2"/>
</dbReference>
<accession>A0A4V2EY22</accession>
<dbReference type="InterPro" id="IPR036527">
    <property type="entry name" value="SCP2_sterol-bd_dom_sf"/>
</dbReference>
<evidence type="ECO:0000256" key="1">
    <source>
        <dbReference type="ARBA" id="ARBA00009213"/>
    </source>
</evidence>
<dbReference type="PANTHER" id="PTHR37817:SF1">
    <property type="entry name" value="N-ACETYLTRANSFERASE EIS"/>
    <property type="match status" value="1"/>
</dbReference>
<comment type="caution">
    <text evidence="7">The sequence shown here is derived from an EMBL/GenBank/DDBJ whole genome shotgun (WGS) entry which is preliminary data.</text>
</comment>
<dbReference type="HAMAP" id="MF_01812">
    <property type="entry name" value="Eis"/>
    <property type="match status" value="1"/>
</dbReference>
<dbReference type="SUPFAM" id="SSF55718">
    <property type="entry name" value="SCP-like"/>
    <property type="match status" value="1"/>
</dbReference>
<comment type="subunit">
    <text evidence="4">Homohexamer; trimer of dimers.</text>
</comment>
<proteinExistence type="inferred from homology"/>
<dbReference type="PROSITE" id="PS51186">
    <property type="entry name" value="GNAT"/>
    <property type="match status" value="1"/>
</dbReference>
<dbReference type="EMBL" id="SGWX01000001">
    <property type="protein sequence ID" value="RZS61480.1"/>
    <property type="molecule type" value="Genomic_DNA"/>
</dbReference>
<dbReference type="InterPro" id="IPR025559">
    <property type="entry name" value="Eis_dom"/>
</dbReference>
<dbReference type="Pfam" id="PF13530">
    <property type="entry name" value="SCP2_2"/>
    <property type="match status" value="1"/>
</dbReference>
<keyword evidence="8" id="KW-1185">Reference proteome</keyword>
<feature type="binding site" evidence="4">
    <location>
        <begin position="154"/>
        <end position="155"/>
    </location>
    <ligand>
        <name>acetyl-CoA</name>
        <dbReference type="ChEBI" id="CHEBI:57288"/>
    </ligand>
</feature>
<feature type="active site" description="Proton acceptor; via carboxylate" evidence="4">
    <location>
        <position position="454"/>
    </location>
</feature>
<dbReference type="InterPro" id="IPR041380">
    <property type="entry name" value="Acetyltransf_17"/>
</dbReference>
<name>A0A4V2EY22_9MICO</name>
<dbReference type="InterPro" id="IPR000182">
    <property type="entry name" value="GNAT_dom"/>
</dbReference>
<dbReference type="GO" id="GO:0030649">
    <property type="term" value="P:aminoglycoside antibiotic catabolic process"/>
    <property type="evidence" value="ECO:0007669"/>
    <property type="project" value="TreeGrafter"/>
</dbReference>
<dbReference type="AlphaFoldDB" id="A0A4V2EY22"/>
<reference evidence="7 8" key="1">
    <citation type="submission" date="2019-02" db="EMBL/GenBank/DDBJ databases">
        <title>Sequencing the genomes of 1000 actinobacteria strains.</title>
        <authorList>
            <person name="Klenk H.-P."/>
        </authorList>
    </citation>
    <scope>NUCLEOTIDE SEQUENCE [LARGE SCALE GENOMIC DNA]</scope>
    <source>
        <strain evidence="7 8">DSM 16932</strain>
    </source>
</reference>